<comment type="function">
    <text evidence="5">Catalyzes the dephosphorylation of the nucleoside 5'-monophosphates deoxyadenosine monophosphate (dAMP), deoxycytidine monophosphate (dCMP), deoxyguanosine monophosphate (dGMP) and deoxythymidine monophosphate (dTMP).</text>
</comment>
<gene>
    <name evidence="14" type="ORF">KABA2_04S02222</name>
</gene>
<dbReference type="InterPro" id="IPR039356">
    <property type="entry name" value="YfbR/HDDC2"/>
</dbReference>
<dbReference type="SMART" id="SM00471">
    <property type="entry name" value="HDc"/>
    <property type="match status" value="1"/>
</dbReference>
<dbReference type="FunFam" id="1.10.3210.10:FF:000011">
    <property type="entry name" value="HD domain-containing protein 2"/>
    <property type="match status" value="1"/>
</dbReference>
<dbReference type="RefSeq" id="XP_041406104.1">
    <property type="nucleotide sequence ID" value="XM_041550170.1"/>
</dbReference>
<dbReference type="PANTHER" id="PTHR11845">
    <property type="entry name" value="5'-DEOXYNUCLEOTIDASE HDDC2"/>
    <property type="match status" value="1"/>
</dbReference>
<comment type="cofactor">
    <cofactor evidence="4">
        <name>Mg(2+)</name>
        <dbReference type="ChEBI" id="CHEBI:18420"/>
    </cofactor>
</comment>
<evidence type="ECO:0000259" key="13">
    <source>
        <dbReference type="SMART" id="SM00471"/>
    </source>
</evidence>
<dbReference type="EMBL" id="CAEFZW010000004">
    <property type="protein sequence ID" value="CAB4254260.1"/>
    <property type="molecule type" value="Genomic_DNA"/>
</dbReference>
<evidence type="ECO:0000256" key="12">
    <source>
        <dbReference type="ARBA" id="ARBA00023285"/>
    </source>
</evidence>
<dbReference type="Proteomes" id="UP000644660">
    <property type="component" value="Unassembled WGS sequence"/>
</dbReference>
<accession>A0A8H2VF03</accession>
<evidence type="ECO:0000256" key="11">
    <source>
        <dbReference type="ARBA" id="ARBA00022842"/>
    </source>
</evidence>
<proteinExistence type="inferred from homology"/>
<dbReference type="PANTHER" id="PTHR11845:SF13">
    <property type="entry name" value="5'-DEOXYNUCLEOTIDASE HDDC2"/>
    <property type="match status" value="1"/>
</dbReference>
<dbReference type="InterPro" id="IPR003607">
    <property type="entry name" value="HD/PDEase_dom"/>
</dbReference>
<sequence>MKNKIISASYNVTKQLITSHITRIYSTTMTAWNPKEHVHQEIKDLIDRKSPNYTLALFDIIHKLKLQRRTGWINNGIENPESISDHMYRMSIMSWILRSNEISPARCMKISLAHDMAESIVGDITPFDVKIDKNEKHLRELSTIEYLCNELIKPYNPIAAQDILAAWHEYEDQTTIEAKYVKDLDKFEMLVQCFEYEKIYKGKKDLSQFYGCLNEITTDEVSQWAKDLMQERKQYFESLKI</sequence>
<evidence type="ECO:0000256" key="1">
    <source>
        <dbReference type="ARBA" id="ARBA00001638"/>
    </source>
</evidence>
<dbReference type="InterPro" id="IPR006674">
    <property type="entry name" value="HD_domain"/>
</dbReference>
<dbReference type="Pfam" id="PF13023">
    <property type="entry name" value="HD_3"/>
    <property type="match status" value="1"/>
</dbReference>
<evidence type="ECO:0000256" key="10">
    <source>
        <dbReference type="ARBA" id="ARBA00022801"/>
    </source>
</evidence>
<protein>
    <recommendedName>
        <fullName evidence="8">5'-deoxynucleotidase</fullName>
        <ecNumber evidence="8">3.1.3.89</ecNumber>
    </recommendedName>
</protein>
<evidence type="ECO:0000313" key="14">
    <source>
        <dbReference type="EMBL" id="CAB4254260.1"/>
    </source>
</evidence>
<name>A0A8H2VF03_9SACH</name>
<reference evidence="14 15" key="1">
    <citation type="submission" date="2020-05" db="EMBL/GenBank/DDBJ databases">
        <authorList>
            <person name="Casaregola S."/>
            <person name="Devillers H."/>
            <person name="Grondin C."/>
        </authorList>
    </citation>
    <scope>NUCLEOTIDE SEQUENCE [LARGE SCALE GENOMIC DNA]</scope>
    <source>
        <strain evidence="14 15">CLIB 1767</strain>
    </source>
</reference>
<evidence type="ECO:0000256" key="2">
    <source>
        <dbReference type="ARBA" id="ARBA00001936"/>
    </source>
</evidence>
<feature type="domain" description="HD/PDEase" evidence="13">
    <location>
        <begin position="79"/>
        <end position="199"/>
    </location>
</feature>
<dbReference type="EC" id="3.1.3.89" evidence="8"/>
<evidence type="ECO:0000256" key="6">
    <source>
        <dbReference type="ARBA" id="ARBA00009999"/>
    </source>
</evidence>
<comment type="subunit">
    <text evidence="7">Homodimer.</text>
</comment>
<dbReference type="OrthoDB" id="10254258at2759"/>
<comment type="cofactor">
    <cofactor evidence="3">
        <name>Co(2+)</name>
        <dbReference type="ChEBI" id="CHEBI:48828"/>
    </cofactor>
</comment>
<dbReference type="GO" id="GO:0002953">
    <property type="term" value="F:5'-deoxynucleotidase activity"/>
    <property type="evidence" value="ECO:0007669"/>
    <property type="project" value="UniProtKB-EC"/>
</dbReference>
<evidence type="ECO:0000256" key="9">
    <source>
        <dbReference type="ARBA" id="ARBA00022723"/>
    </source>
</evidence>
<evidence type="ECO:0000256" key="4">
    <source>
        <dbReference type="ARBA" id="ARBA00001946"/>
    </source>
</evidence>
<comment type="similarity">
    <text evidence="6">Belongs to the HDDC2 family.</text>
</comment>
<dbReference type="GO" id="GO:0046872">
    <property type="term" value="F:metal ion binding"/>
    <property type="evidence" value="ECO:0007669"/>
    <property type="project" value="UniProtKB-KW"/>
</dbReference>
<evidence type="ECO:0000256" key="3">
    <source>
        <dbReference type="ARBA" id="ARBA00001941"/>
    </source>
</evidence>
<dbReference type="Gene3D" id="1.10.3210.10">
    <property type="entry name" value="Hypothetical protein af1432"/>
    <property type="match status" value="1"/>
</dbReference>
<dbReference type="GO" id="GO:0009159">
    <property type="term" value="P:deoxyribonucleoside monophosphate catabolic process"/>
    <property type="evidence" value="ECO:0007669"/>
    <property type="project" value="UniProtKB-ARBA"/>
</dbReference>
<dbReference type="SUPFAM" id="SSF109604">
    <property type="entry name" value="HD-domain/PDEase-like"/>
    <property type="match status" value="1"/>
</dbReference>
<evidence type="ECO:0000256" key="5">
    <source>
        <dbReference type="ARBA" id="ARBA00004074"/>
    </source>
</evidence>
<keyword evidence="15" id="KW-1185">Reference proteome</keyword>
<keyword evidence="12" id="KW-0170">Cobalt</keyword>
<comment type="caution">
    <text evidence="14">The sequence shown here is derived from an EMBL/GenBank/DDBJ whole genome shotgun (WGS) entry which is preliminary data.</text>
</comment>
<evidence type="ECO:0000256" key="7">
    <source>
        <dbReference type="ARBA" id="ARBA00011738"/>
    </source>
</evidence>
<evidence type="ECO:0000256" key="8">
    <source>
        <dbReference type="ARBA" id="ARBA00012964"/>
    </source>
</evidence>
<evidence type="ECO:0000313" key="15">
    <source>
        <dbReference type="Proteomes" id="UP000644660"/>
    </source>
</evidence>
<keyword evidence="10" id="KW-0378">Hydrolase</keyword>
<comment type="catalytic activity">
    <reaction evidence="1">
        <text>a 2'-deoxyribonucleoside 5'-phosphate + H2O = a 2'-deoxyribonucleoside + phosphate</text>
        <dbReference type="Rhea" id="RHEA:36167"/>
        <dbReference type="ChEBI" id="CHEBI:15377"/>
        <dbReference type="ChEBI" id="CHEBI:18274"/>
        <dbReference type="ChEBI" id="CHEBI:43474"/>
        <dbReference type="ChEBI" id="CHEBI:65317"/>
        <dbReference type="EC" id="3.1.3.89"/>
    </reaction>
</comment>
<keyword evidence="11" id="KW-0460">Magnesium</keyword>
<keyword evidence="9" id="KW-0479">Metal-binding</keyword>
<dbReference type="GeneID" id="64857248"/>
<dbReference type="AlphaFoldDB" id="A0A8H2VF03"/>
<comment type="cofactor">
    <cofactor evidence="2">
        <name>Mn(2+)</name>
        <dbReference type="ChEBI" id="CHEBI:29035"/>
    </cofactor>
</comment>
<dbReference type="GO" id="GO:0005737">
    <property type="term" value="C:cytoplasm"/>
    <property type="evidence" value="ECO:0007669"/>
    <property type="project" value="TreeGrafter"/>
</dbReference>
<organism evidence="14 15">
    <name type="scientific">Maudiozyma barnettii</name>
    <dbReference type="NCBI Taxonomy" id="61262"/>
    <lineage>
        <taxon>Eukaryota</taxon>
        <taxon>Fungi</taxon>
        <taxon>Dikarya</taxon>
        <taxon>Ascomycota</taxon>
        <taxon>Saccharomycotina</taxon>
        <taxon>Saccharomycetes</taxon>
        <taxon>Saccharomycetales</taxon>
        <taxon>Saccharomycetaceae</taxon>
        <taxon>Maudiozyma</taxon>
    </lineage>
</organism>